<dbReference type="RefSeq" id="XP_016610714.1">
    <property type="nucleotide sequence ID" value="XM_016750074.1"/>
</dbReference>
<dbReference type="InParanoid" id="A0A0L0HP00"/>
<dbReference type="EMBL" id="KQ257452">
    <property type="protein sequence ID" value="KND02675.1"/>
    <property type="molecule type" value="Genomic_DNA"/>
</dbReference>
<reference evidence="1 2" key="1">
    <citation type="submission" date="2009-08" db="EMBL/GenBank/DDBJ databases">
        <title>The Genome Sequence of Spizellomyces punctatus strain DAOM BR117.</title>
        <authorList>
            <consortium name="The Broad Institute Genome Sequencing Platform"/>
            <person name="Russ C."/>
            <person name="Cuomo C."/>
            <person name="Shea T."/>
            <person name="Young S.K."/>
            <person name="Zeng Q."/>
            <person name="Koehrsen M."/>
            <person name="Haas B."/>
            <person name="Borodovsky M."/>
            <person name="Guigo R."/>
            <person name="Alvarado L."/>
            <person name="Berlin A."/>
            <person name="Bochicchio J."/>
            <person name="Borenstein D."/>
            <person name="Chapman S."/>
            <person name="Chen Z."/>
            <person name="Engels R."/>
            <person name="Freedman E."/>
            <person name="Gellesch M."/>
            <person name="Goldberg J."/>
            <person name="Griggs A."/>
            <person name="Gujja S."/>
            <person name="Heiman D."/>
            <person name="Hepburn T."/>
            <person name="Howarth C."/>
            <person name="Jen D."/>
            <person name="Larson L."/>
            <person name="Lewis B."/>
            <person name="Mehta T."/>
            <person name="Park D."/>
            <person name="Pearson M."/>
            <person name="Roberts A."/>
            <person name="Saif S."/>
            <person name="Shenoy N."/>
            <person name="Sisk P."/>
            <person name="Stolte C."/>
            <person name="Sykes S."/>
            <person name="Thomson T."/>
            <person name="Walk T."/>
            <person name="White J."/>
            <person name="Yandava C."/>
            <person name="Burger G."/>
            <person name="Gray M.W."/>
            <person name="Holland P.W.H."/>
            <person name="King N."/>
            <person name="Lang F.B.F."/>
            <person name="Roger A.J."/>
            <person name="Ruiz-Trillo I."/>
            <person name="Lander E."/>
            <person name="Nusbaum C."/>
        </authorList>
    </citation>
    <scope>NUCLEOTIDE SEQUENCE [LARGE SCALE GENOMIC DNA]</scope>
    <source>
        <strain evidence="1 2">DAOM BR117</strain>
    </source>
</reference>
<keyword evidence="2" id="KW-1185">Reference proteome</keyword>
<name>A0A0L0HP00_SPIPD</name>
<sequence length="189" mass="20170">MPTATLSALDHGMPSTANLSPTLLPRWISAKANAIPATLAFPAGQEATGETLYISRGIPQNGSYAIVPGKAGLHLQPRGLHIGYLGQESVITDHQILHIPDPSLFEWVPWEGCCDIESLKAQGRIPLVGGRNKDGEWMFIAVAYPLTGDEGGLHPGRCGPGLKGAAIGYPGKEKIVDKSRVFCLRKPDK</sequence>
<evidence type="ECO:0000313" key="2">
    <source>
        <dbReference type="Proteomes" id="UP000053201"/>
    </source>
</evidence>
<proteinExistence type="predicted"/>
<dbReference type="OrthoDB" id="2148895at2759"/>
<organism evidence="1 2">
    <name type="scientific">Spizellomyces punctatus (strain DAOM BR117)</name>
    <dbReference type="NCBI Taxonomy" id="645134"/>
    <lineage>
        <taxon>Eukaryota</taxon>
        <taxon>Fungi</taxon>
        <taxon>Fungi incertae sedis</taxon>
        <taxon>Chytridiomycota</taxon>
        <taxon>Chytridiomycota incertae sedis</taxon>
        <taxon>Chytridiomycetes</taxon>
        <taxon>Spizellomycetales</taxon>
        <taxon>Spizellomycetaceae</taxon>
        <taxon>Spizellomyces</taxon>
    </lineage>
</organism>
<dbReference type="GeneID" id="27685401"/>
<dbReference type="PANTHER" id="PTHR31649">
    <property type="entry name" value="AGAP009604-PA"/>
    <property type="match status" value="1"/>
</dbReference>
<gene>
    <name evidence="1" type="ORF">SPPG_01760</name>
</gene>
<dbReference type="Proteomes" id="UP000053201">
    <property type="component" value="Unassembled WGS sequence"/>
</dbReference>
<dbReference type="VEuPathDB" id="FungiDB:SPPG_01760"/>
<protein>
    <submittedName>
        <fullName evidence="1">Uncharacterized protein</fullName>
    </submittedName>
</protein>
<dbReference type="PANTHER" id="PTHR31649:SF1">
    <property type="entry name" value="FARNESOIC ACID O-METHYL TRANSFERASE DOMAIN-CONTAINING PROTEIN"/>
    <property type="match status" value="1"/>
</dbReference>
<dbReference type="OMA" id="RWETATY"/>
<accession>A0A0L0HP00</accession>
<dbReference type="STRING" id="645134.A0A0L0HP00"/>
<dbReference type="AlphaFoldDB" id="A0A0L0HP00"/>
<evidence type="ECO:0000313" key="1">
    <source>
        <dbReference type="EMBL" id="KND02675.1"/>
    </source>
</evidence>